<name>A0A8K0RHZ3_9HYPO</name>
<feature type="region of interest" description="Disordered" evidence="1">
    <location>
        <begin position="156"/>
        <end position="237"/>
    </location>
</feature>
<organism evidence="2 3">
    <name type="scientific">Fusarium tricinctum</name>
    <dbReference type="NCBI Taxonomy" id="61284"/>
    <lineage>
        <taxon>Eukaryota</taxon>
        <taxon>Fungi</taxon>
        <taxon>Dikarya</taxon>
        <taxon>Ascomycota</taxon>
        <taxon>Pezizomycotina</taxon>
        <taxon>Sordariomycetes</taxon>
        <taxon>Hypocreomycetidae</taxon>
        <taxon>Hypocreales</taxon>
        <taxon>Nectriaceae</taxon>
        <taxon>Fusarium</taxon>
        <taxon>Fusarium tricinctum species complex</taxon>
    </lineage>
</organism>
<keyword evidence="3" id="KW-1185">Reference proteome</keyword>
<evidence type="ECO:0000313" key="3">
    <source>
        <dbReference type="Proteomes" id="UP000813427"/>
    </source>
</evidence>
<dbReference type="Proteomes" id="UP000813427">
    <property type="component" value="Unassembled WGS sequence"/>
</dbReference>
<feature type="compositionally biased region" description="Polar residues" evidence="1">
    <location>
        <begin position="198"/>
        <end position="210"/>
    </location>
</feature>
<comment type="caution">
    <text evidence="2">The sequence shown here is derived from an EMBL/GenBank/DDBJ whole genome shotgun (WGS) entry which is preliminary data.</text>
</comment>
<evidence type="ECO:0000256" key="1">
    <source>
        <dbReference type="SAM" id="MobiDB-lite"/>
    </source>
</evidence>
<gene>
    <name evidence="2" type="ORF">BKA59DRAFT_460270</name>
</gene>
<dbReference type="EMBL" id="JAGPXF010000008">
    <property type="protein sequence ID" value="KAH7232807.1"/>
    <property type="molecule type" value="Genomic_DNA"/>
</dbReference>
<dbReference type="OrthoDB" id="5106426at2759"/>
<proteinExistence type="predicted"/>
<protein>
    <submittedName>
        <fullName evidence="2">Uncharacterized protein</fullName>
    </submittedName>
</protein>
<sequence length="261" mass="28610">MDLKPLKASSGLIDRSLRARQVLRFLTSPHIIQTDEAYTIITDIDPGLWRLRALAQNSSEDANETKWVEMWETSKGAFRGWVKANLRKWLTSDFSAALIDTARELKRDAEGVKEKEKEKGVEETMGELSISIPADMTGGTIMVTDEAPTVKPLAAPVDIDLPPQKPPPSPAPNYDQHNSPASGVGPASAPNYAPAPTHMSTSKPASSNMGESRPALTEANLTAHSGAGGTVSYETQREGLPPMDWWEWYRKRHAERKASHA</sequence>
<reference evidence="2" key="1">
    <citation type="journal article" date="2021" name="Nat. Commun.">
        <title>Genetic determinants of endophytism in the Arabidopsis root mycobiome.</title>
        <authorList>
            <person name="Mesny F."/>
            <person name="Miyauchi S."/>
            <person name="Thiergart T."/>
            <person name="Pickel B."/>
            <person name="Atanasova L."/>
            <person name="Karlsson M."/>
            <person name="Huettel B."/>
            <person name="Barry K.W."/>
            <person name="Haridas S."/>
            <person name="Chen C."/>
            <person name="Bauer D."/>
            <person name="Andreopoulos W."/>
            <person name="Pangilinan J."/>
            <person name="LaButti K."/>
            <person name="Riley R."/>
            <person name="Lipzen A."/>
            <person name="Clum A."/>
            <person name="Drula E."/>
            <person name="Henrissat B."/>
            <person name="Kohler A."/>
            <person name="Grigoriev I.V."/>
            <person name="Martin F.M."/>
            <person name="Hacquard S."/>
        </authorList>
    </citation>
    <scope>NUCLEOTIDE SEQUENCE</scope>
    <source>
        <strain evidence="2">MPI-SDFR-AT-0068</strain>
    </source>
</reference>
<dbReference type="AlphaFoldDB" id="A0A8K0RHZ3"/>
<evidence type="ECO:0000313" key="2">
    <source>
        <dbReference type="EMBL" id="KAH7232807.1"/>
    </source>
</evidence>
<accession>A0A8K0RHZ3</accession>